<keyword evidence="1" id="KW-0812">Transmembrane</keyword>
<dbReference type="KEGG" id="pbj:VN24_04410"/>
<keyword evidence="1" id="KW-1133">Transmembrane helix</keyword>
<evidence type="ECO:0000313" key="3">
    <source>
        <dbReference type="Proteomes" id="UP000032633"/>
    </source>
</evidence>
<keyword evidence="1" id="KW-0472">Membrane</keyword>
<accession>A0A0D5NQA2</accession>
<feature type="transmembrane region" description="Helical" evidence="1">
    <location>
        <begin position="132"/>
        <end position="149"/>
    </location>
</feature>
<name>A0A0D5NQA2_9BACL</name>
<gene>
    <name evidence="2" type="ORF">VN24_04410</name>
</gene>
<feature type="transmembrane region" description="Helical" evidence="1">
    <location>
        <begin position="6"/>
        <end position="27"/>
    </location>
</feature>
<sequence length="152" mass="16880">MLEWLVLLHVMTAVLGLGPAYAFPFILRDASFAPEMEKTLGLVARLEMFPKIFGTLAVVSGLVLFWIGSYGSFTQLWILGTLILYVIIEVLIVGFLNPTVSKLQASLQALDMTGNSELPAHVKQMYAKVRNLHLWASVLSLIIFIFMILKPG</sequence>
<evidence type="ECO:0000256" key="1">
    <source>
        <dbReference type="SAM" id="Phobius"/>
    </source>
</evidence>
<dbReference type="PATRIC" id="fig|1126833.4.peg.972"/>
<dbReference type="Proteomes" id="UP000032633">
    <property type="component" value="Chromosome"/>
</dbReference>
<proteinExistence type="predicted"/>
<feature type="transmembrane region" description="Helical" evidence="1">
    <location>
        <begin position="76"/>
        <end position="96"/>
    </location>
</feature>
<evidence type="ECO:0000313" key="2">
    <source>
        <dbReference type="EMBL" id="AJY77499.1"/>
    </source>
</evidence>
<dbReference type="STRING" id="1126833.VN24_04410"/>
<dbReference type="InterPro" id="IPR018729">
    <property type="entry name" value="DUF2269_transmembrane"/>
</dbReference>
<feature type="transmembrane region" description="Helical" evidence="1">
    <location>
        <begin position="48"/>
        <end position="70"/>
    </location>
</feature>
<dbReference type="HOGENOM" id="CLU_144713_0_0_9"/>
<evidence type="ECO:0008006" key="4">
    <source>
        <dbReference type="Google" id="ProtNLM"/>
    </source>
</evidence>
<reference evidence="3" key="2">
    <citation type="submission" date="2015-03" db="EMBL/GenBank/DDBJ databases">
        <title>Genome sequence of Paenibacillus beijingensis strain DSM 24997T.</title>
        <authorList>
            <person name="Kwak Y."/>
            <person name="Shin J.-H."/>
        </authorList>
    </citation>
    <scope>NUCLEOTIDE SEQUENCE [LARGE SCALE GENOMIC DNA]</scope>
    <source>
        <strain evidence="3">DSM 24997</strain>
    </source>
</reference>
<dbReference type="Pfam" id="PF10027">
    <property type="entry name" value="DUF2269"/>
    <property type="match status" value="1"/>
</dbReference>
<dbReference type="EMBL" id="CP011058">
    <property type="protein sequence ID" value="AJY77499.1"/>
    <property type="molecule type" value="Genomic_DNA"/>
</dbReference>
<reference evidence="2 3" key="1">
    <citation type="journal article" date="2015" name="J. Biotechnol.">
        <title>Complete genome sequence of Paenibacillus beijingensis 7188(T) (=DSM 24997(T)), a novel rhizobacterium from jujube garden soil.</title>
        <authorList>
            <person name="Kwak Y."/>
            <person name="Shin J.H."/>
        </authorList>
    </citation>
    <scope>NUCLEOTIDE SEQUENCE [LARGE SCALE GENOMIC DNA]</scope>
    <source>
        <strain evidence="2 3">DSM 24997</strain>
    </source>
</reference>
<dbReference type="AlphaFoldDB" id="A0A0D5NQA2"/>
<organism evidence="2 3">
    <name type="scientific">Paenibacillus beijingensis</name>
    <dbReference type="NCBI Taxonomy" id="1126833"/>
    <lineage>
        <taxon>Bacteria</taxon>
        <taxon>Bacillati</taxon>
        <taxon>Bacillota</taxon>
        <taxon>Bacilli</taxon>
        <taxon>Bacillales</taxon>
        <taxon>Paenibacillaceae</taxon>
        <taxon>Paenibacillus</taxon>
    </lineage>
</organism>
<keyword evidence="3" id="KW-1185">Reference proteome</keyword>
<protein>
    <recommendedName>
        <fullName evidence="4">DUF2269 family protein</fullName>
    </recommendedName>
</protein>